<gene>
    <name evidence="3" type="ORF">CYMTET_20621</name>
    <name evidence="2" type="ORF">CYMTET_40115</name>
</gene>
<keyword evidence="4" id="KW-1185">Reference proteome</keyword>
<accession>A0AAE0G3N4</accession>
<protein>
    <submittedName>
        <fullName evidence="3">Uncharacterized protein</fullName>
    </submittedName>
</protein>
<comment type="caution">
    <text evidence="3">The sequence shown here is derived from an EMBL/GenBank/DDBJ whole genome shotgun (WGS) entry which is preliminary data.</text>
</comment>
<feature type="transmembrane region" description="Helical" evidence="1">
    <location>
        <begin position="97"/>
        <end position="117"/>
    </location>
</feature>
<dbReference type="Proteomes" id="UP001190700">
    <property type="component" value="Unassembled WGS sequence"/>
</dbReference>
<keyword evidence="1" id="KW-1133">Transmembrane helix</keyword>
<keyword evidence="1" id="KW-0472">Membrane</keyword>
<evidence type="ECO:0000313" key="2">
    <source>
        <dbReference type="EMBL" id="KAK3250485.1"/>
    </source>
</evidence>
<reference evidence="3" key="2">
    <citation type="submission" date="2023-06" db="EMBL/GenBank/DDBJ databases">
        <title>Long-read-based genome assembly of the green algal bacterivore Cymbomonas tetramitiformis.</title>
        <authorList>
            <person name="Gyaltshen Y."/>
            <person name="Rozenberg A."/>
            <person name="Paasch A."/>
            <person name="Burns J.A."/>
            <person name="Warring S."/>
            <person name="Larson R."/>
            <person name="Maurer-Alcala X."/>
            <person name="Dacks J."/>
            <person name="Kim E."/>
        </authorList>
    </citation>
    <scope>NUCLEOTIDE SEQUENCE</scope>
    <source>
        <strain evidence="3">PLY_AMNH</strain>
    </source>
</reference>
<feature type="transmembrane region" description="Helical" evidence="1">
    <location>
        <begin position="54"/>
        <end position="77"/>
    </location>
</feature>
<keyword evidence="1" id="KW-0812">Transmembrane</keyword>
<evidence type="ECO:0000313" key="4">
    <source>
        <dbReference type="Proteomes" id="UP001190700"/>
    </source>
</evidence>
<reference evidence="3 4" key="1">
    <citation type="journal article" date="2015" name="Genome Biol. Evol.">
        <title>Comparative Genomics of a Bacterivorous Green Alga Reveals Evolutionary Causalities and Consequences of Phago-Mixotrophic Mode of Nutrition.</title>
        <authorList>
            <person name="Burns J.A."/>
            <person name="Paasch A."/>
            <person name="Narechania A."/>
            <person name="Kim E."/>
        </authorList>
    </citation>
    <scope>NUCLEOTIDE SEQUENCE [LARGE SCALE GENOMIC DNA]</scope>
    <source>
        <strain evidence="3">PLY_AMNH</strain>
    </source>
</reference>
<name>A0AAE0G3N4_9CHLO</name>
<organism evidence="3 4">
    <name type="scientific">Cymbomonas tetramitiformis</name>
    <dbReference type="NCBI Taxonomy" id="36881"/>
    <lineage>
        <taxon>Eukaryota</taxon>
        <taxon>Viridiplantae</taxon>
        <taxon>Chlorophyta</taxon>
        <taxon>Pyramimonadophyceae</taxon>
        <taxon>Pyramimonadales</taxon>
        <taxon>Pyramimonadaceae</taxon>
        <taxon>Cymbomonas</taxon>
    </lineage>
</organism>
<evidence type="ECO:0000313" key="3">
    <source>
        <dbReference type="EMBL" id="KAK3271015.1"/>
    </source>
</evidence>
<dbReference type="EMBL" id="LGRX02010067">
    <property type="protein sequence ID" value="KAK3271015.1"/>
    <property type="molecule type" value="Genomic_DNA"/>
</dbReference>
<feature type="transmembrane region" description="Helical" evidence="1">
    <location>
        <begin position="149"/>
        <end position="168"/>
    </location>
</feature>
<sequence length="240" mass="27454">MDTTRALNYPKQNYHCYAPQHARRMERFFNAPGEVAAQNNAFDLLTQRTPTTTVLFAVSLFAIVFVVMYSMRFLPSYYFDLYSDDVRFFDAYVIDDVYKSLVALSCTTFLTGINVYVRRKVLSWQINYLNSPHVPRKDLDSDARIQCTMMLHTVFLSLSSAVTLFFMFSNFWFLMAQTVGTIVVTAIMTGRFLSEKENAADCFSSDEDDATETVHAPCTNEAYVRTLKAANTGARRVLRV</sequence>
<evidence type="ECO:0000256" key="1">
    <source>
        <dbReference type="SAM" id="Phobius"/>
    </source>
</evidence>
<proteinExistence type="predicted"/>
<dbReference type="EMBL" id="LGRX02026674">
    <property type="protein sequence ID" value="KAK3250485.1"/>
    <property type="molecule type" value="Genomic_DNA"/>
</dbReference>
<dbReference type="AlphaFoldDB" id="A0AAE0G3N4"/>